<dbReference type="Proteomes" id="UP000588491">
    <property type="component" value="Unassembled WGS sequence"/>
</dbReference>
<dbReference type="RefSeq" id="WP_169189134.1">
    <property type="nucleotide sequence ID" value="NZ_JABBPK010000001.1"/>
</dbReference>
<reference evidence="2 3" key="1">
    <citation type="submission" date="2020-04" db="EMBL/GenBank/DDBJ databases">
        <title>Bacillus sp. UniB3 isolated from commercial digestive syrup.</title>
        <authorList>
            <person name="Thorat V."/>
            <person name="Kirdat K."/>
            <person name="Tiwarekar B."/>
            <person name="Yadav A."/>
        </authorList>
    </citation>
    <scope>NUCLEOTIDE SEQUENCE [LARGE SCALE GENOMIC DNA]</scope>
    <source>
        <strain evidence="2 3">UniB3</strain>
    </source>
</reference>
<keyword evidence="1" id="KW-1005">Bacterial flagellum biogenesis</keyword>
<dbReference type="Gene3D" id="1.20.58.300">
    <property type="entry name" value="FlgN-like"/>
    <property type="match status" value="1"/>
</dbReference>
<dbReference type="GO" id="GO:0044780">
    <property type="term" value="P:bacterial-type flagellum assembly"/>
    <property type="evidence" value="ECO:0007669"/>
    <property type="project" value="InterPro"/>
</dbReference>
<protein>
    <submittedName>
        <fullName evidence="2">Flagellar protein FlgN</fullName>
    </submittedName>
</protein>
<sequence length="164" mass="18289">MSATLLIQTLDKLVKLHQSLHEVAKKKTEAIKIGDMDALKQIMKDEQAHIMSIQKLEEARVTISKRMVPTIPDPTVMDCVKFLDSQDAEKVSEIANHLKEIIMNLAETNSLNQQLLQQSMQFVNVSLNLLKPTQKSINYGKPSGNNIQTNAIGKQGNSLLNIKA</sequence>
<evidence type="ECO:0000313" key="3">
    <source>
        <dbReference type="Proteomes" id="UP000588491"/>
    </source>
</evidence>
<dbReference type="Pfam" id="PF05130">
    <property type="entry name" value="FlgN"/>
    <property type="match status" value="1"/>
</dbReference>
<dbReference type="InterPro" id="IPR007809">
    <property type="entry name" value="FlgN-like"/>
</dbReference>
<dbReference type="SUPFAM" id="SSF140566">
    <property type="entry name" value="FlgN-like"/>
    <property type="match status" value="1"/>
</dbReference>
<comment type="caution">
    <text evidence="2">The sequence shown here is derived from an EMBL/GenBank/DDBJ whole genome shotgun (WGS) entry which is preliminary data.</text>
</comment>
<name>A0A7Y0PQ72_9BACI</name>
<proteinExistence type="predicted"/>
<gene>
    <name evidence="2" type="ORF">HHU08_20050</name>
</gene>
<keyword evidence="2" id="KW-0969">Cilium</keyword>
<evidence type="ECO:0000313" key="2">
    <source>
        <dbReference type="EMBL" id="NMO79249.1"/>
    </source>
</evidence>
<dbReference type="EMBL" id="JABBPK010000001">
    <property type="protein sequence ID" value="NMO79249.1"/>
    <property type="molecule type" value="Genomic_DNA"/>
</dbReference>
<evidence type="ECO:0000256" key="1">
    <source>
        <dbReference type="ARBA" id="ARBA00022795"/>
    </source>
</evidence>
<keyword evidence="2" id="KW-0966">Cell projection</keyword>
<dbReference type="InterPro" id="IPR036679">
    <property type="entry name" value="FlgN-like_sf"/>
</dbReference>
<accession>A0A7Y0PQ72</accession>
<dbReference type="AlphaFoldDB" id="A0A7Y0PQ72"/>
<keyword evidence="2" id="KW-0282">Flagellum</keyword>
<organism evidence="2 3">
    <name type="scientific">Niallia alba</name>
    <dbReference type="NCBI Taxonomy" id="2729105"/>
    <lineage>
        <taxon>Bacteria</taxon>
        <taxon>Bacillati</taxon>
        <taxon>Bacillota</taxon>
        <taxon>Bacilli</taxon>
        <taxon>Bacillales</taxon>
        <taxon>Bacillaceae</taxon>
        <taxon>Niallia</taxon>
    </lineage>
</organism>
<keyword evidence="3" id="KW-1185">Reference proteome</keyword>